<dbReference type="InterPro" id="IPR036866">
    <property type="entry name" value="RibonucZ/Hydroxyglut_hydro"/>
</dbReference>
<evidence type="ECO:0000313" key="3">
    <source>
        <dbReference type="Proteomes" id="UP001165427"/>
    </source>
</evidence>
<dbReference type="PANTHER" id="PTHR23131:SF4">
    <property type="entry name" value="METALLO-BETA-LACTAMASE SUPERFAMILY POTEIN"/>
    <property type="match status" value="1"/>
</dbReference>
<evidence type="ECO:0000259" key="1">
    <source>
        <dbReference type="SMART" id="SM00849"/>
    </source>
</evidence>
<name>A0AA41QZY0_9BACT</name>
<dbReference type="InterPro" id="IPR050662">
    <property type="entry name" value="Sec-metab_biosynth-thioest"/>
</dbReference>
<sequence>MSLATNPEPHPGVHRLKLPLAGSPLKYVNAYLLAAPQGYLLIDTGWNTPDCRSSLLQQLDGLGIRPERIGRVVITHAHIDHYGLAAGVLTAPDSRLLMHALEADVAHLRYGDTAHYLQRTQALLRAAGAERAMIADGGRQADRFAHLVDRAAPDILLQGGETLQHGDFSLEVIWTPGHSPGHICLYEPTRKLFFSGDHLLPGITPTIGRYPRSGDNPLGDYIASVRRLRSLNVALMLPGHGPPMTGFRSRIDQVLSQHERRTGELLQRMAACAEPLTAYDLARIMPWSAKLRPIAFEEMAPFDQRLAVASVSAHLAALVHEGRLIQQTHGGVHRYQPVRSEG</sequence>
<dbReference type="AlphaFoldDB" id="A0AA41QZY0"/>
<dbReference type="Gene3D" id="1.10.10.10">
    <property type="entry name" value="Winged helix-like DNA-binding domain superfamily/Winged helix DNA-binding domain"/>
    <property type="match status" value="1"/>
</dbReference>
<feature type="domain" description="Metallo-beta-lactamase" evidence="1">
    <location>
        <begin position="27"/>
        <end position="240"/>
    </location>
</feature>
<gene>
    <name evidence="2" type="ORF">MRX98_02795</name>
</gene>
<comment type="caution">
    <text evidence="2">The sequence shown here is derived from an EMBL/GenBank/DDBJ whole genome shotgun (WGS) entry which is preliminary data.</text>
</comment>
<dbReference type="RefSeq" id="WP_246902840.1">
    <property type="nucleotide sequence ID" value="NZ_JALJRB010000002.1"/>
</dbReference>
<keyword evidence="3" id="KW-1185">Reference proteome</keyword>
<dbReference type="Proteomes" id="UP001165427">
    <property type="component" value="Unassembled WGS sequence"/>
</dbReference>
<dbReference type="InterPro" id="IPR036388">
    <property type="entry name" value="WH-like_DNA-bd_sf"/>
</dbReference>
<reference evidence="2" key="1">
    <citation type="submission" date="2022-04" db="EMBL/GenBank/DDBJ databases">
        <title>Desulfatitalea alkaliphila sp. nov., a novel anaerobic sulfate-reducing bacterium isolated from terrestrial mud volcano, Taman Peninsula, Russia.</title>
        <authorList>
            <person name="Khomyakova M.A."/>
            <person name="Merkel A.Y."/>
            <person name="Slobodkin A.I."/>
        </authorList>
    </citation>
    <scope>NUCLEOTIDE SEQUENCE</scope>
    <source>
        <strain evidence="2">M08but</strain>
    </source>
</reference>
<evidence type="ECO:0000313" key="2">
    <source>
        <dbReference type="EMBL" id="MCJ8499489.1"/>
    </source>
</evidence>
<organism evidence="2 3">
    <name type="scientific">Desulfatitalea alkaliphila</name>
    <dbReference type="NCBI Taxonomy" id="2929485"/>
    <lineage>
        <taxon>Bacteria</taxon>
        <taxon>Pseudomonadati</taxon>
        <taxon>Thermodesulfobacteriota</taxon>
        <taxon>Desulfobacteria</taxon>
        <taxon>Desulfobacterales</taxon>
        <taxon>Desulfosarcinaceae</taxon>
        <taxon>Desulfatitalea</taxon>
    </lineage>
</organism>
<accession>A0AA41QZY0</accession>
<dbReference type="Pfam" id="PF00753">
    <property type="entry name" value="Lactamase_B"/>
    <property type="match status" value="1"/>
</dbReference>
<proteinExistence type="predicted"/>
<dbReference type="SUPFAM" id="SSF56281">
    <property type="entry name" value="Metallo-hydrolase/oxidoreductase"/>
    <property type="match status" value="1"/>
</dbReference>
<dbReference type="EMBL" id="JALJRB010000002">
    <property type="protein sequence ID" value="MCJ8499489.1"/>
    <property type="molecule type" value="Genomic_DNA"/>
</dbReference>
<dbReference type="Gene3D" id="3.60.15.10">
    <property type="entry name" value="Ribonuclease Z/Hydroxyacylglutathione hydrolase-like"/>
    <property type="match status" value="1"/>
</dbReference>
<dbReference type="SMART" id="SM00849">
    <property type="entry name" value="Lactamase_B"/>
    <property type="match status" value="1"/>
</dbReference>
<dbReference type="InterPro" id="IPR001279">
    <property type="entry name" value="Metallo-B-lactamas"/>
</dbReference>
<dbReference type="CDD" id="cd07725">
    <property type="entry name" value="TTHA1429-like_MBL-fold"/>
    <property type="match status" value="1"/>
</dbReference>
<protein>
    <submittedName>
        <fullName evidence="2">MBL fold metallo-hydrolase</fullName>
    </submittedName>
</protein>
<dbReference type="PANTHER" id="PTHR23131">
    <property type="entry name" value="ENDORIBONUCLEASE LACTB2"/>
    <property type="match status" value="1"/>
</dbReference>